<keyword evidence="1" id="KW-0472">Membrane</keyword>
<name>A0AAE0G6R1_9CHLO</name>
<evidence type="ECO:0000313" key="3">
    <source>
        <dbReference type="Proteomes" id="UP001190700"/>
    </source>
</evidence>
<protein>
    <submittedName>
        <fullName evidence="2">Uncharacterized protein</fullName>
    </submittedName>
</protein>
<feature type="transmembrane region" description="Helical" evidence="1">
    <location>
        <begin position="25"/>
        <end position="48"/>
    </location>
</feature>
<keyword evidence="1" id="KW-1133">Transmembrane helix</keyword>
<evidence type="ECO:0000313" key="2">
    <source>
        <dbReference type="EMBL" id="KAK3272606.1"/>
    </source>
</evidence>
<dbReference type="PROSITE" id="PS51257">
    <property type="entry name" value="PROKAR_LIPOPROTEIN"/>
    <property type="match status" value="1"/>
</dbReference>
<proteinExistence type="predicted"/>
<dbReference type="EMBL" id="LGRX02008879">
    <property type="protein sequence ID" value="KAK3272606.1"/>
    <property type="molecule type" value="Genomic_DNA"/>
</dbReference>
<sequence length="101" mass="11134">MEERTVLHSDPGPCMNTPVPNTRVYATIAYVWLACLWAFSALSLFVLAKLTKSMMGNSVKGNAVQTWAYAMMWELLGAEGCKILAFRIALVSLTSYLEGVL</sequence>
<evidence type="ECO:0000256" key="1">
    <source>
        <dbReference type="SAM" id="Phobius"/>
    </source>
</evidence>
<gene>
    <name evidence="2" type="ORF">CYMTET_19113</name>
</gene>
<dbReference type="AlphaFoldDB" id="A0AAE0G6R1"/>
<keyword evidence="1" id="KW-0812">Transmembrane</keyword>
<comment type="caution">
    <text evidence="2">The sequence shown here is derived from an EMBL/GenBank/DDBJ whole genome shotgun (WGS) entry which is preliminary data.</text>
</comment>
<dbReference type="Proteomes" id="UP001190700">
    <property type="component" value="Unassembled WGS sequence"/>
</dbReference>
<keyword evidence="3" id="KW-1185">Reference proteome</keyword>
<organism evidence="2 3">
    <name type="scientific">Cymbomonas tetramitiformis</name>
    <dbReference type="NCBI Taxonomy" id="36881"/>
    <lineage>
        <taxon>Eukaryota</taxon>
        <taxon>Viridiplantae</taxon>
        <taxon>Chlorophyta</taxon>
        <taxon>Pyramimonadophyceae</taxon>
        <taxon>Pyramimonadales</taxon>
        <taxon>Pyramimonadaceae</taxon>
        <taxon>Cymbomonas</taxon>
    </lineage>
</organism>
<accession>A0AAE0G6R1</accession>
<reference evidence="2 3" key="1">
    <citation type="journal article" date="2015" name="Genome Biol. Evol.">
        <title>Comparative Genomics of a Bacterivorous Green Alga Reveals Evolutionary Causalities and Consequences of Phago-Mixotrophic Mode of Nutrition.</title>
        <authorList>
            <person name="Burns J.A."/>
            <person name="Paasch A."/>
            <person name="Narechania A."/>
            <person name="Kim E."/>
        </authorList>
    </citation>
    <scope>NUCLEOTIDE SEQUENCE [LARGE SCALE GENOMIC DNA]</scope>
    <source>
        <strain evidence="2 3">PLY_AMNH</strain>
    </source>
</reference>